<dbReference type="RefSeq" id="WP_076931157.1">
    <property type="nucleotide sequence ID" value="NZ_LT605205.1"/>
</dbReference>
<name>A0A1R3T548_9BACT</name>
<proteinExistence type="predicted"/>
<dbReference type="Proteomes" id="UP000187464">
    <property type="component" value="Chromosome I"/>
</dbReference>
<keyword evidence="3" id="KW-1185">Reference proteome</keyword>
<dbReference type="AlphaFoldDB" id="A0A1R3T548"/>
<protein>
    <submittedName>
        <fullName evidence="2">Uncharacterized protein</fullName>
    </submittedName>
</protein>
<dbReference type="KEGG" id="psac:PSM36_2521"/>
<evidence type="ECO:0000313" key="2">
    <source>
        <dbReference type="EMBL" id="SCD21322.1"/>
    </source>
</evidence>
<evidence type="ECO:0000313" key="3">
    <source>
        <dbReference type="Proteomes" id="UP000187464"/>
    </source>
</evidence>
<accession>A0A1R3T548</accession>
<reference evidence="3" key="1">
    <citation type="submission" date="2016-08" db="EMBL/GenBank/DDBJ databases">
        <authorList>
            <person name="Wibberg D."/>
        </authorList>
    </citation>
    <scope>NUCLEOTIDE SEQUENCE [LARGE SCALE GENOMIC DNA]</scope>
</reference>
<gene>
    <name evidence="2" type="ORF">PSM36_2521</name>
</gene>
<dbReference type="EMBL" id="LT605205">
    <property type="protein sequence ID" value="SCD21322.1"/>
    <property type="molecule type" value="Genomic_DNA"/>
</dbReference>
<organism evidence="2 3">
    <name type="scientific">Proteiniphilum saccharofermentans</name>
    <dbReference type="NCBI Taxonomy" id="1642647"/>
    <lineage>
        <taxon>Bacteria</taxon>
        <taxon>Pseudomonadati</taxon>
        <taxon>Bacteroidota</taxon>
        <taxon>Bacteroidia</taxon>
        <taxon>Bacteroidales</taxon>
        <taxon>Dysgonomonadaceae</taxon>
        <taxon>Proteiniphilum</taxon>
    </lineage>
</organism>
<sequence>MQHSRNAGIYRSKRPLSGNNNEQMKNASCLIPLCILFGLIVTELDAQDLNDEMKKRLRQSLITPEKQSGEQQYQHSPQILPEQDKEILKVSPTTRLPTRGDKIQLLNPPEKYKTHINTTVTNAPPINQRPAGSVRYEFVGKNMQIIPTGGQIVKPSGRDFDPIRARNRKRHERTDRLVKAYNNE</sequence>
<feature type="region of interest" description="Disordered" evidence="1">
    <location>
        <begin position="1"/>
        <end position="21"/>
    </location>
</feature>
<evidence type="ECO:0000256" key="1">
    <source>
        <dbReference type="SAM" id="MobiDB-lite"/>
    </source>
</evidence>